<evidence type="ECO:0000259" key="2">
    <source>
        <dbReference type="Pfam" id="PF10979"/>
    </source>
</evidence>
<sequence length="436" mass="46056">MGTPARTTDGPDHPPPVTRGAETPVGKRSSRQRPEDAGPLAAVEAALAGLRGRSADDLDDALYAAASTLTADPAGPEAVGRALLRAAEKVVRHAWEGGWQPADVARLVRRELTAAELRFTVDAVAAEARRYAPDTLSARWAAQLAELEARVWWEADDAFLEGFAGRERLSRFEAAACGLGALRLIGSLPRIGAAGPLPGAARPVGGAGTGRPAVAVEPRMLTRIRALLAKAESTEFAEEAEALSAKAQELMARYSLDEALLAAHATEPVDGPGAWRIGVEGPYEAAKALLLDAVAEANHCRSVWSSEFDFSTVVGFEADLELVELMYTSLLVQATTAMRRAGDDHHARGRSRRTRDFRQSFLIAYAARIRDRLTATAAAVVAEAAGGAGAGAAAVPAEVLPVLAARDVAVGESTERLFPTTTSHRLKGRDAEGWAR</sequence>
<evidence type="ECO:0000256" key="1">
    <source>
        <dbReference type="SAM" id="MobiDB-lite"/>
    </source>
</evidence>
<reference evidence="4 5" key="1">
    <citation type="submission" date="2017-08" db="EMBL/GenBank/DDBJ databases">
        <title>Genome sequence of Streptomyces albireticuli NRRL B-1670.</title>
        <authorList>
            <person name="Graham D.E."/>
            <person name="Mahan K.M."/>
            <person name="Klingeman D.M."/>
            <person name="Hettich R.L."/>
            <person name="Parry R.J."/>
            <person name="Spain J.C."/>
        </authorList>
    </citation>
    <scope>NUCLEOTIDE SEQUENCE [LARGE SCALE GENOMIC DNA]</scope>
    <source>
        <strain evidence="4 5">NRRL B-1670</strain>
    </source>
</reference>
<gene>
    <name evidence="4" type="ORF">CK936_31855</name>
</gene>
<keyword evidence="5" id="KW-1185">Reference proteome</keyword>
<protein>
    <submittedName>
        <fullName evidence="4">Uncharacterized protein</fullName>
    </submittedName>
</protein>
<evidence type="ECO:0000259" key="3">
    <source>
        <dbReference type="Pfam" id="PF23771"/>
    </source>
</evidence>
<feature type="domain" description="DUF2786" evidence="2">
    <location>
        <begin position="219"/>
        <end position="258"/>
    </location>
</feature>
<dbReference type="InterPro" id="IPR055592">
    <property type="entry name" value="DUF7168"/>
</dbReference>
<evidence type="ECO:0000313" key="5">
    <source>
        <dbReference type="Proteomes" id="UP000218944"/>
    </source>
</evidence>
<feature type="domain" description="DUF7168" evidence="3">
    <location>
        <begin position="288"/>
        <end position="382"/>
    </location>
</feature>
<evidence type="ECO:0000313" key="4">
    <source>
        <dbReference type="EMBL" id="PAU45000.1"/>
    </source>
</evidence>
<dbReference type="AlphaFoldDB" id="A0A2A2D0Y2"/>
<feature type="region of interest" description="Disordered" evidence="1">
    <location>
        <begin position="1"/>
        <end position="38"/>
    </location>
</feature>
<accession>A0A2A2D0Y2</accession>
<dbReference type="Pfam" id="PF23771">
    <property type="entry name" value="DUF7168"/>
    <property type="match status" value="1"/>
</dbReference>
<proteinExistence type="predicted"/>
<dbReference type="Pfam" id="PF10979">
    <property type="entry name" value="DUF2786"/>
    <property type="match status" value="1"/>
</dbReference>
<dbReference type="EMBL" id="NSJV01000598">
    <property type="protein sequence ID" value="PAU45000.1"/>
    <property type="molecule type" value="Genomic_DNA"/>
</dbReference>
<dbReference type="InterPro" id="IPR024498">
    <property type="entry name" value="DUF2786"/>
</dbReference>
<dbReference type="Proteomes" id="UP000218944">
    <property type="component" value="Unassembled WGS sequence"/>
</dbReference>
<name>A0A2A2D0Y2_9ACTN</name>
<feature type="non-terminal residue" evidence="4">
    <location>
        <position position="436"/>
    </location>
</feature>
<organism evidence="4 5">
    <name type="scientific">Streptomyces albireticuli</name>
    <dbReference type="NCBI Taxonomy" id="1940"/>
    <lineage>
        <taxon>Bacteria</taxon>
        <taxon>Bacillati</taxon>
        <taxon>Actinomycetota</taxon>
        <taxon>Actinomycetes</taxon>
        <taxon>Kitasatosporales</taxon>
        <taxon>Streptomycetaceae</taxon>
        <taxon>Streptomyces</taxon>
    </lineage>
</organism>
<comment type="caution">
    <text evidence="4">The sequence shown here is derived from an EMBL/GenBank/DDBJ whole genome shotgun (WGS) entry which is preliminary data.</text>
</comment>